<dbReference type="InterPro" id="IPR013498">
    <property type="entry name" value="Topo_IA_Znf"/>
</dbReference>
<reference evidence="2 3" key="2">
    <citation type="submission" date="2014-10" db="EMBL/GenBank/DDBJ databases">
        <title>Comparative genomics of the Paenibacillus odorifer group.</title>
        <authorList>
            <person name="Tsai Y.-C."/>
            <person name="Martin N."/>
            <person name="Korlach J."/>
            <person name="Wiedmann M."/>
        </authorList>
    </citation>
    <scope>NUCLEOTIDE SEQUENCE [LARGE SCALE GENOMIC DNA]</scope>
    <source>
        <strain evidence="2 3">DSM 18334</strain>
    </source>
</reference>
<evidence type="ECO:0000259" key="1">
    <source>
        <dbReference type="Pfam" id="PF01396"/>
    </source>
</evidence>
<comment type="caution">
    <text evidence="2">The sequence shown here is derived from an EMBL/GenBank/DDBJ whole genome shotgun (WGS) entry which is preliminary data.</text>
</comment>
<proteinExistence type="predicted"/>
<dbReference type="SUPFAM" id="SSF57783">
    <property type="entry name" value="Zinc beta-ribbon"/>
    <property type="match status" value="1"/>
</dbReference>
<dbReference type="Pfam" id="PF01396">
    <property type="entry name" value="Zn_ribbon_Top1"/>
    <property type="match status" value="1"/>
</dbReference>
<sequence>MADQEYLKCPKCNAPMVFREGSPDFYGCSRYPECRGTRQLNEAKGKQVYFDVSTGGWGECNRCGANRVIGPMGLCERCNEWFEDQ</sequence>
<gene>
    <name evidence="2" type="ORF">PWYN_12540</name>
</gene>
<keyword evidence="3" id="KW-1185">Reference proteome</keyword>
<evidence type="ECO:0000313" key="3">
    <source>
        <dbReference type="Proteomes" id="UP000029734"/>
    </source>
</evidence>
<name>A0A098MDE0_9BACL</name>
<evidence type="ECO:0000313" key="2">
    <source>
        <dbReference type="EMBL" id="KGE20073.1"/>
    </source>
</evidence>
<organism evidence="2 3">
    <name type="scientific">Paenibacillus wynnii</name>
    <dbReference type="NCBI Taxonomy" id="268407"/>
    <lineage>
        <taxon>Bacteria</taxon>
        <taxon>Bacillati</taxon>
        <taxon>Bacillota</taxon>
        <taxon>Bacilli</taxon>
        <taxon>Bacillales</taxon>
        <taxon>Paenibacillaceae</taxon>
        <taxon>Paenibacillus</taxon>
    </lineage>
</organism>
<dbReference type="GO" id="GO:0006265">
    <property type="term" value="P:DNA topological change"/>
    <property type="evidence" value="ECO:0007669"/>
    <property type="project" value="InterPro"/>
</dbReference>
<dbReference type="GO" id="GO:0003916">
    <property type="term" value="F:DNA topoisomerase activity"/>
    <property type="evidence" value="ECO:0007669"/>
    <property type="project" value="InterPro"/>
</dbReference>
<dbReference type="Gene3D" id="3.30.65.10">
    <property type="entry name" value="Bacterial Topoisomerase I, domain 1"/>
    <property type="match status" value="1"/>
</dbReference>
<dbReference type="RefSeq" id="WP_036651938.1">
    <property type="nucleotide sequence ID" value="NZ_JQCR01000002.1"/>
</dbReference>
<dbReference type="GO" id="GO:0003677">
    <property type="term" value="F:DNA binding"/>
    <property type="evidence" value="ECO:0007669"/>
    <property type="project" value="InterPro"/>
</dbReference>
<dbReference type="OrthoDB" id="2964928at2"/>
<dbReference type="EMBL" id="JQCR01000002">
    <property type="protein sequence ID" value="KGE20073.1"/>
    <property type="molecule type" value="Genomic_DNA"/>
</dbReference>
<dbReference type="STRING" id="268407.PWYN_12540"/>
<accession>A0A098MDE0</accession>
<dbReference type="AlphaFoldDB" id="A0A098MDE0"/>
<protein>
    <recommendedName>
        <fullName evidence="1">DNA topoisomerase type IA zn finger domain-containing protein</fullName>
    </recommendedName>
</protein>
<dbReference type="GO" id="GO:0005694">
    <property type="term" value="C:chromosome"/>
    <property type="evidence" value="ECO:0007669"/>
    <property type="project" value="InterPro"/>
</dbReference>
<dbReference type="Proteomes" id="UP000029734">
    <property type="component" value="Unassembled WGS sequence"/>
</dbReference>
<reference evidence="2 3" key="1">
    <citation type="submission" date="2014-08" db="EMBL/GenBank/DDBJ databases">
        <authorList>
            <person name="den Bakker H.C."/>
        </authorList>
    </citation>
    <scope>NUCLEOTIDE SEQUENCE [LARGE SCALE GENOMIC DNA]</scope>
    <source>
        <strain evidence="2 3">DSM 18334</strain>
    </source>
</reference>
<feature type="domain" description="DNA topoisomerase type IA zn finger" evidence="1">
    <location>
        <begin position="8"/>
        <end position="42"/>
    </location>
</feature>